<proteinExistence type="predicted"/>
<dbReference type="PRINTS" id="PR00038">
    <property type="entry name" value="HTHLUXR"/>
</dbReference>
<dbReference type="OrthoDB" id="965844at2"/>
<keyword evidence="1" id="KW-0805">Transcription regulation</keyword>
<feature type="domain" description="HTH luxR-type" evidence="4">
    <location>
        <begin position="191"/>
        <end position="256"/>
    </location>
</feature>
<dbReference type="InterPro" id="IPR013655">
    <property type="entry name" value="PAS_fold_3"/>
</dbReference>
<dbReference type="SMART" id="SM00421">
    <property type="entry name" value="HTH_LUXR"/>
    <property type="match status" value="1"/>
</dbReference>
<dbReference type="GO" id="GO:0003677">
    <property type="term" value="F:DNA binding"/>
    <property type="evidence" value="ECO:0007669"/>
    <property type="project" value="UniProtKB-KW"/>
</dbReference>
<dbReference type="InterPro" id="IPR016032">
    <property type="entry name" value="Sig_transdc_resp-reg_C-effctor"/>
</dbReference>
<dbReference type="InterPro" id="IPR000014">
    <property type="entry name" value="PAS"/>
</dbReference>
<dbReference type="CDD" id="cd06170">
    <property type="entry name" value="LuxR_C_like"/>
    <property type="match status" value="1"/>
</dbReference>
<dbReference type="Gene3D" id="3.30.450.20">
    <property type="entry name" value="PAS domain"/>
    <property type="match status" value="1"/>
</dbReference>
<dbReference type="PROSITE" id="PS50043">
    <property type="entry name" value="HTH_LUXR_2"/>
    <property type="match status" value="1"/>
</dbReference>
<accession>A0A1W2AWH4</accession>
<sequence>MPNQNSPLYQSAKKLWNTVVKEDATHAYELQLELDLHKRLLNLFQPGTYYYYVFNIFQAEFEFVSAGVTQVLGYPPEEMTIHRFLEIMHPDDKPYFLQFEKRITEFFKALPFDKIPKYKMQYDIRMRASNGRYIRLLHQAVQIDYDESNYYRTLDIDTDITHIKPEGTPTFSIIGLDGEPSYHNITEANTLTQSYDLFTRRERAVLKLIVENKSSKEIADRLFISPHTVSAHRKNILRKADVKTPVELVCKALHEGWI</sequence>
<dbReference type="RefSeq" id="WP_084237891.1">
    <property type="nucleotide sequence ID" value="NZ_FWXT01000001.1"/>
</dbReference>
<evidence type="ECO:0000313" key="6">
    <source>
        <dbReference type="EMBL" id="SMC64548.1"/>
    </source>
</evidence>
<dbReference type="PANTHER" id="PTHR44688:SF16">
    <property type="entry name" value="DNA-BINDING TRANSCRIPTIONAL ACTIVATOR DEVR_DOSR"/>
    <property type="match status" value="1"/>
</dbReference>
<evidence type="ECO:0000256" key="3">
    <source>
        <dbReference type="ARBA" id="ARBA00023163"/>
    </source>
</evidence>
<dbReference type="EMBL" id="FWXT01000001">
    <property type="protein sequence ID" value="SMC64548.1"/>
    <property type="molecule type" value="Genomic_DNA"/>
</dbReference>
<dbReference type="InterPro" id="IPR000792">
    <property type="entry name" value="Tscrpt_reg_LuxR_C"/>
</dbReference>
<dbReference type="SUPFAM" id="SSF55785">
    <property type="entry name" value="PYP-like sensor domain (PAS domain)"/>
    <property type="match status" value="1"/>
</dbReference>
<dbReference type="InterPro" id="IPR036388">
    <property type="entry name" value="WH-like_DNA-bd_sf"/>
</dbReference>
<dbReference type="Proteomes" id="UP000192756">
    <property type="component" value="Unassembled WGS sequence"/>
</dbReference>
<evidence type="ECO:0000256" key="1">
    <source>
        <dbReference type="ARBA" id="ARBA00023015"/>
    </source>
</evidence>
<dbReference type="PANTHER" id="PTHR44688">
    <property type="entry name" value="DNA-BINDING TRANSCRIPTIONAL ACTIVATOR DEVR_DOSR"/>
    <property type="match status" value="1"/>
</dbReference>
<dbReference type="STRING" id="151894.SAMN04488524_1686"/>
<evidence type="ECO:0000259" key="4">
    <source>
        <dbReference type="PROSITE" id="PS50043"/>
    </source>
</evidence>
<dbReference type="Pfam" id="PF08447">
    <property type="entry name" value="PAS_3"/>
    <property type="match status" value="1"/>
</dbReference>
<feature type="domain" description="PAS" evidence="5">
    <location>
        <begin position="63"/>
        <end position="93"/>
    </location>
</feature>
<dbReference type="InterPro" id="IPR035965">
    <property type="entry name" value="PAS-like_dom_sf"/>
</dbReference>
<evidence type="ECO:0000313" key="7">
    <source>
        <dbReference type="Proteomes" id="UP000192756"/>
    </source>
</evidence>
<evidence type="ECO:0000259" key="5">
    <source>
        <dbReference type="PROSITE" id="PS50112"/>
    </source>
</evidence>
<dbReference type="PROSITE" id="PS50112">
    <property type="entry name" value="PAS"/>
    <property type="match status" value="1"/>
</dbReference>
<evidence type="ECO:0000256" key="2">
    <source>
        <dbReference type="ARBA" id="ARBA00023125"/>
    </source>
</evidence>
<dbReference type="GO" id="GO:0006355">
    <property type="term" value="P:regulation of DNA-templated transcription"/>
    <property type="evidence" value="ECO:0007669"/>
    <property type="project" value="InterPro"/>
</dbReference>
<keyword evidence="2" id="KW-0238">DNA-binding</keyword>
<organism evidence="6 7">
    <name type="scientific">Pedobacter africanus</name>
    <dbReference type="NCBI Taxonomy" id="151894"/>
    <lineage>
        <taxon>Bacteria</taxon>
        <taxon>Pseudomonadati</taxon>
        <taxon>Bacteroidota</taxon>
        <taxon>Sphingobacteriia</taxon>
        <taxon>Sphingobacteriales</taxon>
        <taxon>Sphingobacteriaceae</taxon>
        <taxon>Pedobacter</taxon>
    </lineage>
</organism>
<dbReference type="Pfam" id="PF00196">
    <property type="entry name" value="GerE"/>
    <property type="match status" value="1"/>
</dbReference>
<name>A0A1W2AWH4_9SPHI</name>
<dbReference type="AlphaFoldDB" id="A0A1W2AWH4"/>
<gene>
    <name evidence="6" type="ORF">SAMN04488524_1686</name>
</gene>
<keyword evidence="7" id="KW-1185">Reference proteome</keyword>
<keyword evidence="3" id="KW-0804">Transcription</keyword>
<reference evidence="7" key="1">
    <citation type="submission" date="2017-04" db="EMBL/GenBank/DDBJ databases">
        <authorList>
            <person name="Varghese N."/>
            <person name="Submissions S."/>
        </authorList>
    </citation>
    <scope>NUCLEOTIDE SEQUENCE [LARGE SCALE GENOMIC DNA]</scope>
    <source>
        <strain evidence="7">DSM 12126</strain>
    </source>
</reference>
<dbReference type="CDD" id="cd00130">
    <property type="entry name" value="PAS"/>
    <property type="match status" value="1"/>
</dbReference>
<dbReference type="Gene3D" id="1.10.10.10">
    <property type="entry name" value="Winged helix-like DNA-binding domain superfamily/Winged helix DNA-binding domain"/>
    <property type="match status" value="1"/>
</dbReference>
<protein>
    <submittedName>
        <fullName evidence="6">PAS fold-containing protein</fullName>
    </submittedName>
</protein>
<dbReference type="SUPFAM" id="SSF46894">
    <property type="entry name" value="C-terminal effector domain of the bipartite response regulators"/>
    <property type="match status" value="1"/>
</dbReference>